<name>A0A016S5E6_9BILA</name>
<dbReference type="Proteomes" id="UP000024635">
    <property type="component" value="Unassembled WGS sequence"/>
</dbReference>
<keyword evidence="2" id="KW-1185">Reference proteome</keyword>
<organism evidence="1 2">
    <name type="scientific">Ancylostoma ceylanicum</name>
    <dbReference type="NCBI Taxonomy" id="53326"/>
    <lineage>
        <taxon>Eukaryota</taxon>
        <taxon>Metazoa</taxon>
        <taxon>Ecdysozoa</taxon>
        <taxon>Nematoda</taxon>
        <taxon>Chromadorea</taxon>
        <taxon>Rhabditida</taxon>
        <taxon>Rhabditina</taxon>
        <taxon>Rhabditomorpha</taxon>
        <taxon>Strongyloidea</taxon>
        <taxon>Ancylostomatidae</taxon>
        <taxon>Ancylostomatinae</taxon>
        <taxon>Ancylostoma</taxon>
    </lineage>
</organism>
<evidence type="ECO:0000313" key="1">
    <source>
        <dbReference type="EMBL" id="EYB85701.1"/>
    </source>
</evidence>
<evidence type="ECO:0000313" key="2">
    <source>
        <dbReference type="Proteomes" id="UP000024635"/>
    </source>
</evidence>
<dbReference type="EMBL" id="JARK01001629">
    <property type="protein sequence ID" value="EYB85701.1"/>
    <property type="molecule type" value="Genomic_DNA"/>
</dbReference>
<proteinExistence type="predicted"/>
<comment type="caution">
    <text evidence="1">The sequence shown here is derived from an EMBL/GenBank/DDBJ whole genome shotgun (WGS) entry which is preliminary data.</text>
</comment>
<dbReference type="AlphaFoldDB" id="A0A016S5E6"/>
<protein>
    <submittedName>
        <fullName evidence="1">Uncharacterized protein</fullName>
    </submittedName>
</protein>
<accession>A0A016S5E6</accession>
<gene>
    <name evidence="1" type="primary">Acey_s0293.g1619</name>
    <name evidence="1" type="ORF">Y032_0293g1619</name>
</gene>
<sequence length="79" mass="9210">MIRQHKDNLYWMRACVRCKKSFGKVFHRLRSVWCVRHERDSCAAVENSAEVTNRAFLLRRGCAGVSIVHVVVRVTHART</sequence>
<reference evidence="2" key="1">
    <citation type="journal article" date="2015" name="Nat. Genet.">
        <title>The genome and transcriptome of the zoonotic hookworm Ancylostoma ceylanicum identify infection-specific gene families.</title>
        <authorList>
            <person name="Schwarz E.M."/>
            <person name="Hu Y."/>
            <person name="Antoshechkin I."/>
            <person name="Miller M.M."/>
            <person name="Sternberg P.W."/>
            <person name="Aroian R.V."/>
        </authorList>
    </citation>
    <scope>NUCLEOTIDE SEQUENCE</scope>
    <source>
        <strain evidence="2">HY135</strain>
    </source>
</reference>